<evidence type="ECO:0000313" key="5">
    <source>
        <dbReference type="Proteomes" id="UP000034291"/>
    </source>
</evidence>
<dbReference type="PANTHER" id="PTHR10366">
    <property type="entry name" value="NAD DEPENDENT EPIMERASE/DEHYDRATASE"/>
    <property type="match status" value="1"/>
</dbReference>
<dbReference type="Gene3D" id="3.40.50.720">
    <property type="entry name" value="NAD(P)-binding Rossmann-like Domain"/>
    <property type="match status" value="1"/>
</dbReference>
<comment type="similarity">
    <text evidence="2">Belongs to the NAD(P)-dependent epimerase/dehydratase family. Dihydroflavonol-4-reductase subfamily.</text>
</comment>
<evidence type="ECO:0000256" key="1">
    <source>
        <dbReference type="ARBA" id="ARBA00023002"/>
    </source>
</evidence>
<name>A0A0F8U0G3_9EURO</name>
<evidence type="ECO:0000259" key="3">
    <source>
        <dbReference type="Pfam" id="PF01370"/>
    </source>
</evidence>
<evidence type="ECO:0000313" key="4">
    <source>
        <dbReference type="EMBL" id="KKK13229.1"/>
    </source>
</evidence>
<dbReference type="GO" id="GO:0016616">
    <property type="term" value="F:oxidoreductase activity, acting on the CH-OH group of donors, NAD or NADP as acceptor"/>
    <property type="evidence" value="ECO:0007669"/>
    <property type="project" value="TreeGrafter"/>
</dbReference>
<gene>
    <name evidence="4" type="ORF">ARAM_000550</name>
</gene>
<dbReference type="Proteomes" id="UP000034291">
    <property type="component" value="Unassembled WGS sequence"/>
</dbReference>
<proteinExistence type="inferred from homology"/>
<dbReference type="InterPro" id="IPR036291">
    <property type="entry name" value="NAD(P)-bd_dom_sf"/>
</dbReference>
<feature type="domain" description="NAD-dependent epimerase/dehydratase" evidence="3">
    <location>
        <begin position="4"/>
        <end position="250"/>
    </location>
</feature>
<sequence>MSLVLITGATGFIGSWVCHHALEAGYRVRLVVRHAQATDKLERVFSPHLDQIDFVVIPDLAVPGCFDAHLQGVEAVIHVASPVPAQGVHDFIAPAVQGTLSVLKAALHFPSIKTVAITGSVLSVIPFGAANSVTSVKETTEIDLSGMPADLTDLKPQQLYHASKLCAYKATIDFYHEHTPHFAIGVVLPSFVFGRSLYQETPEQLNGTNQLLYASLLKNTPFFTQYLGVHVADVAEAHIRVLRSPARGLQSYLLSAPKRSWVDVDEFVRGTYPDLPVTLDPVALPCPTLDVSKAENELGIVFKPMEVQVADVVDQQLELGKNA</sequence>
<comment type="caution">
    <text evidence="4">The sequence shown here is derived from an EMBL/GenBank/DDBJ whole genome shotgun (WGS) entry which is preliminary data.</text>
</comment>
<keyword evidence="1" id="KW-0560">Oxidoreductase</keyword>
<dbReference type="SUPFAM" id="SSF51735">
    <property type="entry name" value="NAD(P)-binding Rossmann-fold domains"/>
    <property type="match status" value="1"/>
</dbReference>
<protein>
    <recommendedName>
        <fullName evidence="3">NAD-dependent epimerase/dehydratase domain-containing protein</fullName>
    </recommendedName>
</protein>
<dbReference type="InterPro" id="IPR001509">
    <property type="entry name" value="Epimerase_deHydtase"/>
</dbReference>
<dbReference type="InterPro" id="IPR050425">
    <property type="entry name" value="NAD(P)_dehydrat-like"/>
</dbReference>
<reference evidence="4 5" key="1">
    <citation type="submission" date="2015-02" db="EMBL/GenBank/DDBJ databases">
        <title>Draft Genome Sequences of Two Closely-Related Aflatoxigenic Aspergillus Species Obtained from the Cote d'Ivoire.</title>
        <authorList>
            <person name="Moore G.G."/>
            <person name="Beltz S.B."/>
            <person name="Mack B.M."/>
        </authorList>
    </citation>
    <scope>NUCLEOTIDE SEQUENCE [LARGE SCALE GENOMIC DNA]</scope>
    <source>
        <strain evidence="4 5">SRRC1468</strain>
    </source>
</reference>
<dbReference type="AlphaFoldDB" id="A0A0F8U0G3"/>
<accession>A0A0F8U0G3</accession>
<dbReference type="Pfam" id="PF01370">
    <property type="entry name" value="Epimerase"/>
    <property type="match status" value="1"/>
</dbReference>
<dbReference type="EMBL" id="JZBS01003859">
    <property type="protein sequence ID" value="KKK13229.1"/>
    <property type="molecule type" value="Genomic_DNA"/>
</dbReference>
<dbReference type="PANTHER" id="PTHR10366:SF812">
    <property type="entry name" value="VPS9 DOMAIN-CONTAINING PROTEIN"/>
    <property type="match status" value="1"/>
</dbReference>
<organism evidence="4 5">
    <name type="scientific">Aspergillus rambellii</name>
    <dbReference type="NCBI Taxonomy" id="308745"/>
    <lineage>
        <taxon>Eukaryota</taxon>
        <taxon>Fungi</taxon>
        <taxon>Dikarya</taxon>
        <taxon>Ascomycota</taxon>
        <taxon>Pezizomycotina</taxon>
        <taxon>Eurotiomycetes</taxon>
        <taxon>Eurotiomycetidae</taxon>
        <taxon>Eurotiales</taxon>
        <taxon>Aspergillaceae</taxon>
        <taxon>Aspergillus</taxon>
        <taxon>Aspergillus subgen. Nidulantes</taxon>
    </lineage>
</organism>
<dbReference type="STRING" id="308745.A0A0F8U0G3"/>
<evidence type="ECO:0000256" key="2">
    <source>
        <dbReference type="ARBA" id="ARBA00023445"/>
    </source>
</evidence>
<dbReference type="OrthoDB" id="2735536at2759"/>
<keyword evidence="5" id="KW-1185">Reference proteome</keyword>